<proteinExistence type="predicted"/>
<evidence type="ECO:0000313" key="1">
    <source>
        <dbReference type="EMBL" id="VAW52797.1"/>
    </source>
</evidence>
<reference evidence="1" key="1">
    <citation type="submission" date="2018-06" db="EMBL/GenBank/DDBJ databases">
        <authorList>
            <person name="Zhirakovskaya E."/>
        </authorList>
    </citation>
    <scope>NUCLEOTIDE SEQUENCE</scope>
</reference>
<organism evidence="1">
    <name type="scientific">hydrothermal vent metagenome</name>
    <dbReference type="NCBI Taxonomy" id="652676"/>
    <lineage>
        <taxon>unclassified sequences</taxon>
        <taxon>metagenomes</taxon>
        <taxon>ecological metagenomes</taxon>
    </lineage>
</organism>
<sequence length="126" mass="13290">MHYFPYKLGRNRSLAAKFFLILILTNFASASIAEEPAIAYVDSVHQWGAWALDIEPAAGGLAQVTTSPLNTRDSKITLRTNSITALAPSIPIAPPVVPPITPPTIPVIPPVAPVTPPIGGPTDGLF</sequence>
<protein>
    <submittedName>
        <fullName evidence="1">Uncharacterized protein</fullName>
    </submittedName>
</protein>
<name>A0A3B0WQ22_9ZZZZ</name>
<dbReference type="EMBL" id="UOFD01000052">
    <property type="protein sequence ID" value="VAW52797.1"/>
    <property type="molecule type" value="Genomic_DNA"/>
</dbReference>
<dbReference type="AlphaFoldDB" id="A0A3B0WQ22"/>
<accession>A0A3B0WQ22</accession>
<gene>
    <name evidence="1" type="ORF">MNBD_GAMMA06-1113</name>
</gene>